<accession>A0A4P9XKN1</accession>
<dbReference type="PANTHER" id="PTHR48407:SF1">
    <property type="entry name" value="CRANIOFACIAL DEVELOPMENT PROTEIN 1"/>
    <property type="match status" value="1"/>
</dbReference>
<feature type="region of interest" description="Disordered" evidence="3">
    <location>
        <begin position="25"/>
        <end position="168"/>
    </location>
</feature>
<feature type="compositionally biased region" description="Low complexity" evidence="3">
    <location>
        <begin position="147"/>
        <end position="159"/>
    </location>
</feature>
<dbReference type="PANTHER" id="PTHR48407">
    <property type="entry name" value="CRANIOFACIAL DEVELOPMENT PROTEIN 1"/>
    <property type="match status" value="1"/>
</dbReference>
<keyword evidence="6" id="KW-1185">Reference proteome</keyword>
<comment type="similarity">
    <text evidence="1">Belongs to the SWC5 family.</text>
</comment>
<name>A0A4P9XKN1_9FUNG</name>
<dbReference type="InterPro" id="IPR011421">
    <property type="entry name" value="BCNT-C"/>
</dbReference>
<feature type="compositionally biased region" description="Basic and acidic residues" evidence="3">
    <location>
        <begin position="45"/>
        <end position="97"/>
    </location>
</feature>
<gene>
    <name evidence="5" type="ORF">THASP1DRAFT_32339</name>
</gene>
<organism evidence="5 6">
    <name type="scientific">Thamnocephalis sphaerospora</name>
    <dbReference type="NCBI Taxonomy" id="78915"/>
    <lineage>
        <taxon>Eukaryota</taxon>
        <taxon>Fungi</taxon>
        <taxon>Fungi incertae sedis</taxon>
        <taxon>Zoopagomycota</taxon>
        <taxon>Zoopagomycotina</taxon>
        <taxon>Zoopagomycetes</taxon>
        <taxon>Zoopagales</taxon>
        <taxon>Sigmoideomycetaceae</taxon>
        <taxon>Thamnocephalis</taxon>
    </lineage>
</organism>
<dbReference type="Proteomes" id="UP000271241">
    <property type="component" value="Unassembled WGS sequence"/>
</dbReference>
<evidence type="ECO:0000313" key="6">
    <source>
        <dbReference type="Proteomes" id="UP000271241"/>
    </source>
</evidence>
<dbReference type="PROSITE" id="PS51279">
    <property type="entry name" value="BCNT_C"/>
    <property type="match status" value="1"/>
</dbReference>
<dbReference type="STRING" id="78915.A0A4P9XKN1"/>
<dbReference type="Pfam" id="PF07572">
    <property type="entry name" value="BCNT"/>
    <property type="match status" value="1"/>
</dbReference>
<evidence type="ECO:0000256" key="1">
    <source>
        <dbReference type="ARBA" id="ARBA00010465"/>
    </source>
</evidence>
<sequence>MSVPDSPASDAQAKEGRLLAHRLYVQASDDSDSDDPDFVLDTGDLSEHEHDESSKNDEEDVERQRKDAAAQAERRSKVDSIWKAMKGESAGDKDVAKDATSVATDTAAAVDVGVSDAPEEATSSLAASPTLPAPAIPAADAAEKEANTVAATSATVSARRPPPRRRRKNLEELAAAYIGESGTAQMREKKKQRTNTLEKSKQDWESFVDREGIRDELLYANKDGYLEKRDFLDRSAERGVSELKAMKKSGSGRR</sequence>
<evidence type="ECO:0000256" key="2">
    <source>
        <dbReference type="ARBA" id="ARBA00019138"/>
    </source>
</evidence>
<dbReference type="EMBL" id="KZ993021">
    <property type="protein sequence ID" value="RKP05830.1"/>
    <property type="molecule type" value="Genomic_DNA"/>
</dbReference>
<dbReference type="InterPro" id="IPR027124">
    <property type="entry name" value="Swc5/CFDP1/2"/>
</dbReference>
<evidence type="ECO:0000313" key="5">
    <source>
        <dbReference type="EMBL" id="RKP05830.1"/>
    </source>
</evidence>
<feature type="region of interest" description="Disordered" evidence="3">
    <location>
        <begin position="182"/>
        <end position="204"/>
    </location>
</feature>
<proteinExistence type="inferred from homology"/>
<reference evidence="6" key="1">
    <citation type="journal article" date="2018" name="Nat. Microbiol.">
        <title>Leveraging single-cell genomics to expand the fungal tree of life.</title>
        <authorList>
            <person name="Ahrendt S.R."/>
            <person name="Quandt C.A."/>
            <person name="Ciobanu D."/>
            <person name="Clum A."/>
            <person name="Salamov A."/>
            <person name="Andreopoulos B."/>
            <person name="Cheng J.F."/>
            <person name="Woyke T."/>
            <person name="Pelin A."/>
            <person name="Henrissat B."/>
            <person name="Reynolds N.K."/>
            <person name="Benny G.L."/>
            <person name="Smith M.E."/>
            <person name="James T.Y."/>
            <person name="Grigoriev I.V."/>
        </authorList>
    </citation>
    <scope>NUCLEOTIDE SEQUENCE [LARGE SCALE GENOMIC DNA]</scope>
    <source>
        <strain evidence="6">RSA 1356</strain>
    </source>
</reference>
<feature type="domain" description="BCNT-C" evidence="4">
    <location>
        <begin position="174"/>
        <end position="253"/>
    </location>
</feature>
<dbReference type="AlphaFoldDB" id="A0A4P9XKN1"/>
<feature type="compositionally biased region" description="Acidic residues" evidence="3">
    <location>
        <begin position="29"/>
        <end position="38"/>
    </location>
</feature>
<dbReference type="OrthoDB" id="445677at2759"/>
<protein>
    <recommendedName>
        <fullName evidence="2">SWR1-complex protein 5</fullName>
    </recommendedName>
</protein>
<evidence type="ECO:0000259" key="4">
    <source>
        <dbReference type="PROSITE" id="PS51279"/>
    </source>
</evidence>
<evidence type="ECO:0000256" key="3">
    <source>
        <dbReference type="SAM" id="MobiDB-lite"/>
    </source>
</evidence>
<feature type="compositionally biased region" description="Low complexity" evidence="3">
    <location>
        <begin position="98"/>
        <end position="130"/>
    </location>
</feature>